<evidence type="ECO:0000256" key="6">
    <source>
        <dbReference type="SAM" id="MobiDB-lite"/>
    </source>
</evidence>
<dbReference type="eggNOG" id="ENOG502QQ4F">
    <property type="taxonomic scope" value="Eukaryota"/>
</dbReference>
<feature type="region of interest" description="Disordered" evidence="6">
    <location>
        <begin position="1697"/>
        <end position="1725"/>
    </location>
</feature>
<evidence type="ECO:0000256" key="3">
    <source>
        <dbReference type="ARBA" id="ARBA00022490"/>
    </source>
</evidence>
<reference evidence="9" key="1">
    <citation type="submission" date="2006-10" db="EMBL/GenBank/DDBJ databases">
        <authorList>
            <person name="Amadeo P."/>
            <person name="Zhao Q."/>
            <person name="Wortman J."/>
            <person name="Fraser-Liggett C."/>
            <person name="Carlton J."/>
        </authorList>
    </citation>
    <scope>NUCLEOTIDE SEQUENCE</scope>
    <source>
        <strain evidence="9">G3</strain>
    </source>
</reference>
<sequence length="2932" mass="334558">MLSSYYVEPELGVFPPIFIHSETRIVVKIINNRDEFLNYEWRMHSNEQEEQEVLDFFDTYDPEERKSATNLLLFNSKNFTIDDLTGQIYPHGMKQVVISYNPKDAAVHEEKMYLYDTNSHERLPFALRGVGIPPKATLSTDMINCGHVALDTRYEYQITLKNTGEIPLKYNIKNDKDRNLHYEFHPESGSVNTGESIPILVVIETTKVGQFQETFDIFIDECPIESLHLTIGGRVIGPSFEINPKQVNYGTVAYGFVYSQVFDIKNTSDIALEYKMEIPQDPTFDIREFSVTPNTGIVKPHSKAAVKLEFIPNSLKDYSTQMVITNPKYENPLAKIPIQATCICPNIIVSTPDINIGNCYIGHTTLIKVTLQNTSLFPGKYEYIDTEDHTAELDYDFSIEHITGIVPARTKSEISFFITSKQVGPFSVVRNFKIIGSGKREFTVKGISIGPTIEFDSKIIDFEKIDVLNEKTKILTIFNNSPINANYSVSLKTSDVFKINKEKEELKPYEKTELEVKCVANDCLKFSSEVTLYFNYLMPITIPIIAKGVGFPIVPNIEMTDINMGSVFVSENVTKEFTLTNFGKRSFEIKWEIKTQKDYTKKGSFPMFHVMPDQRVLFPGEEMNFSFVSSSKRSLQYKILLNCILTMGKTKIVIFKPTVFGTFIEPTIEFEKNELVFNYNHDFEREEQISGPQIEGNSSTLIQPSKELLKPLSLQSSFIVRCEINVNIFAEVEYPFSIQPNKWDAKPNEPIQFLVTFDPSFKQNFLNEVVKSQIYFSFSNKAQKYKIDLTGKLNFSNINFVNVQNSTIDFGTKIQDSENQFIINIFNPGTIEANYEWTILKTGDDNSKTVFDICPIRGKLLPNSKDNVTVSYKALGDDTKSFHYSTALCHVIGGPDYTFTLKGNAAPLKYKVSPTEIDFGNRLYSDNLTTAIVIENQSQIELPFSVFVPKKLKFSFLSCDPMKSIVPPNSMKTVNVSIVPGSPVNYKEMIHIKLDQFEQVEIQLKVECQFNQLKMEIPRSENDVNVKYSKNNKTESLEKIEKDLFIQNCSSPTTKTRNIVSKKGQRQFVGNYNSHFVVDFGQIILGQKVTKSYEFTSLSPLTSSFELFDSCLEKSGFTFVNKNFSQIYENEKYKIEIEFETIPDIKKIGKVLYEIPLVFSDENAYLIELKAQIKTPLLSFSSKNIEFEETVVGQQRIKYIQVRNDNPVPLDLAVLPAVMTNHVNQPKEAPFHFDLQKVTLEPFSYINLSLKFVPTSENNFNYQIPIKVQYSNENYNINCSGNSVDLKITFDPPSIVFKPTFPYNDVYPEQDFKIINNNKYPITVISNQFDFQLLNEQIRPLSPDLTKTPSQPLIINDEENTLKQLKIVVIVHGLPKSGKSTVCQILSKYLDLPLLCPKSIFEDKKDQKECKDLLSEILSITSFARGMIIDGLDGFDDPAETDQFIQQSLKKEKKLHDELQKNPFFVFPHPFTTGSEQMLDLILSVLPDARFFGVFLNCSNETINKNEQKFLNENIKVEEERKQQEIIRFFSMDEKEYLSLPPEEQKRIDEIRSKYRKEMLLKDNIEEKFTQSSSKLPTIKKQKAVPKTTNKEILYNITIGTLTTKLLTNLAVDILTLFPDQKCQDPHSINSIFVDANTEGYSDRIMAFIPSYSELSKKLISMTLPKPKLIIDSMENDKLRLEDSPLFFGLVNNESPIVEQPKEPQSPESPRRIRGSRRQERDPPKQVEIENIYEGINIMNYTKRWELNPGESYQLKVNFTGQNIGDYNDNLRFSIENGSNYTFCLNLQGKVVYPDLDRSNEAIFSRIIPKLNQKTKNSFVLQTNEFHFGSILAQSGKIGGKNFVPAFKQSFRLFNPGILPCEVSCLLTDQTNKTIMWNLENKNVTINPHEESNVTFSMHPISPDVYKNKLCLYIKDNPEPIYIPIVADVCVPQLNLSTTNLEFDKILSKQTKILKFSLTNTGKIPLSFSIKQLNTLSDAIKFSSDGGKLNVNQSTTINVTFSNPKPVAIKKQITIDILDENNEKTYNSLHMNVNAEAFDTNFDFQCSKDVKNGHIDFGNLKVKDKKDITCYIKNKGKYPFNFVIEQNKKVPFVLLNTNQGQVNPSDKPIPIIFTFNPLKMSKIVKKPTFKLKVFDQITSTQTNQMEFVLSGESQYSSYEISPQQLLDFGPVITGSNQTKTFEIQNNGVFSFDWEILLSNEPEEKESNNSKKGNNKKKPPPKKGKQKLVVGQFSILNNAGQIQPGGKEQIPIEFSSNTDGTFSSSFYIKISNVPENQQFIVYNLSATTYTPLADMKNIEEVYSDMRICLRDDVERKESTCYLEDESCLHFTNNKVNGQEKLTVNIPNHLPVPCVVIPTLVQQNTPFSISKQEIEIQPLSSSPLDVTFSPISDGLFKNTLQFKMKSNAKNVPLLSQIFLEGNATYPVINIVDNIESYSFGRTLLSTKKEKKIKIQNPTNISISVKMNYPKSKNFIVKELQNSVLNPGQEETFKVIFNPQEDGQFDFKLELNVENEKSYNILFSGQGHHEELVVDGENYEDDTLVFDDVVVDQQSSKILVMKNLSNDYIRYEWNLQNGDVTFFPSMGHIPPKQTEQLRITFRSEKPQKLNTKAVCSWSKIHRETTEKWNDNIVIKRFDVVQPSAPSSQKKSPRRSSNRRRIEPSPSSSLSVLQEFSEVAPEPEFTIIGRKCKDIVVKILAFSDYVKLSTSLTDDIKSKEKSAAISFLQTMMYETRKVNLYLLNQSNIKLHYQVKFSNFECNGFGDNPFSVSQTSGLIPSNSSCPLTISFSPIDVDDFSIDMTIALPDVTENQVIKIYGTSVRPICFIDAVMAKDLPDGSKSIDVFTPQVGDKKLIKLGLRNTTNRIYEAHIKQIDGPRCVKCFTVSPVIGAGRRYELEFEFKPISNRAAETVWEIEIPDHDLKQRFVIVGRVEPK</sequence>
<evidence type="ECO:0000256" key="5">
    <source>
        <dbReference type="ARBA" id="ARBA00023273"/>
    </source>
</evidence>
<evidence type="ECO:0000313" key="10">
    <source>
        <dbReference type="Proteomes" id="UP000001542"/>
    </source>
</evidence>
<dbReference type="InterPro" id="IPR027417">
    <property type="entry name" value="P-loop_NTPase"/>
</dbReference>
<evidence type="ECO:0000256" key="4">
    <source>
        <dbReference type="ARBA" id="ARBA00023069"/>
    </source>
</evidence>
<dbReference type="InParanoid" id="A2DIA5"/>
<feature type="region of interest" description="Disordered" evidence="6">
    <location>
        <begin position="2639"/>
        <end position="2665"/>
    </location>
</feature>
<dbReference type="InterPro" id="IPR031549">
    <property type="entry name" value="ASH"/>
</dbReference>
<dbReference type="SUPFAM" id="SSF52540">
    <property type="entry name" value="P-loop containing nucleoside triphosphate hydrolases"/>
    <property type="match status" value="1"/>
</dbReference>
<protein>
    <submittedName>
        <fullName evidence="9">Uncharacterized protein</fullName>
    </submittedName>
</protein>
<dbReference type="Pfam" id="PF15780">
    <property type="entry name" value="ASH"/>
    <property type="match status" value="1"/>
</dbReference>
<dbReference type="InterPro" id="IPR053879">
    <property type="entry name" value="HYDIN_VesB_CFA65-like_Ig"/>
</dbReference>
<dbReference type="NCBIfam" id="NF012200">
    <property type="entry name" value="choice_anch_D"/>
    <property type="match status" value="1"/>
</dbReference>
<keyword evidence="10" id="KW-1185">Reference proteome</keyword>
<name>A2DIA5_TRIV3</name>
<feature type="domain" description="HYDIN/VesB/CFA65-like Ig-like" evidence="8">
    <location>
        <begin position="238"/>
        <end position="340"/>
    </location>
</feature>
<keyword evidence="5" id="KW-0966">Cell projection</keyword>
<feature type="domain" description="HYDIN/VesB/CFA65-like Ig-like" evidence="8">
    <location>
        <begin position="135"/>
        <end position="233"/>
    </location>
</feature>
<dbReference type="RefSeq" id="XP_001580887.1">
    <property type="nucleotide sequence ID" value="XM_001580837.1"/>
</dbReference>
<evidence type="ECO:0000313" key="9">
    <source>
        <dbReference type="EMBL" id="EAY19901.1"/>
    </source>
</evidence>
<accession>A2DIA5</accession>
<evidence type="ECO:0000256" key="1">
    <source>
        <dbReference type="ARBA" id="ARBA00004138"/>
    </source>
</evidence>
<keyword evidence="4" id="KW-0969">Cilium</keyword>
<dbReference type="VEuPathDB" id="TrichDB:TVAG_130090"/>
<evidence type="ECO:0000259" key="8">
    <source>
        <dbReference type="Pfam" id="PF22544"/>
    </source>
</evidence>
<dbReference type="Proteomes" id="UP000001542">
    <property type="component" value="Unassembled WGS sequence"/>
</dbReference>
<dbReference type="GO" id="GO:1904158">
    <property type="term" value="P:axonemal central apparatus assembly"/>
    <property type="evidence" value="ECO:0000318"/>
    <property type="project" value="GO_Central"/>
</dbReference>
<feature type="region of interest" description="Disordered" evidence="6">
    <location>
        <begin position="2200"/>
        <end position="2225"/>
    </location>
</feature>
<dbReference type="PANTHER" id="PTHR23053:SF0">
    <property type="entry name" value="HYDROCEPHALUS-INDUCING PROTEIN HOMOLOG"/>
    <property type="match status" value="1"/>
</dbReference>
<keyword evidence="3" id="KW-0963">Cytoplasm</keyword>
<evidence type="ECO:0000259" key="7">
    <source>
        <dbReference type="Pfam" id="PF15780"/>
    </source>
</evidence>
<dbReference type="VEuPathDB" id="TrichDB:TVAGG3_0711910"/>
<dbReference type="GO" id="GO:0005930">
    <property type="term" value="C:axoneme"/>
    <property type="evidence" value="ECO:0000318"/>
    <property type="project" value="GO_Central"/>
</dbReference>
<dbReference type="EMBL" id="DS113203">
    <property type="protein sequence ID" value="EAY19901.1"/>
    <property type="molecule type" value="Genomic_DNA"/>
</dbReference>
<evidence type="ECO:0000256" key="2">
    <source>
        <dbReference type="ARBA" id="ARBA00004496"/>
    </source>
</evidence>
<dbReference type="Gene3D" id="2.60.40.10">
    <property type="entry name" value="Immunoglobulins"/>
    <property type="match status" value="16"/>
</dbReference>
<gene>
    <name evidence="9" type="ORF">TVAG_130090</name>
</gene>
<reference evidence="9" key="2">
    <citation type="journal article" date="2007" name="Science">
        <title>Draft genome sequence of the sexually transmitted pathogen Trichomonas vaginalis.</title>
        <authorList>
            <person name="Carlton J.M."/>
            <person name="Hirt R.P."/>
            <person name="Silva J.C."/>
            <person name="Delcher A.L."/>
            <person name="Schatz M."/>
            <person name="Zhao Q."/>
            <person name="Wortman J.R."/>
            <person name="Bidwell S.L."/>
            <person name="Alsmark U.C.M."/>
            <person name="Besteiro S."/>
            <person name="Sicheritz-Ponten T."/>
            <person name="Noel C.J."/>
            <person name="Dacks J.B."/>
            <person name="Foster P.G."/>
            <person name="Simillion C."/>
            <person name="Van de Peer Y."/>
            <person name="Miranda-Saavedra D."/>
            <person name="Barton G.J."/>
            <person name="Westrop G.D."/>
            <person name="Mueller S."/>
            <person name="Dessi D."/>
            <person name="Fiori P.L."/>
            <person name="Ren Q."/>
            <person name="Paulsen I."/>
            <person name="Zhang H."/>
            <person name="Bastida-Corcuera F.D."/>
            <person name="Simoes-Barbosa A."/>
            <person name="Brown M.T."/>
            <person name="Hayes R.D."/>
            <person name="Mukherjee M."/>
            <person name="Okumura C.Y."/>
            <person name="Schneider R."/>
            <person name="Smith A.J."/>
            <person name="Vanacova S."/>
            <person name="Villalvazo M."/>
            <person name="Haas B.J."/>
            <person name="Pertea M."/>
            <person name="Feldblyum T.V."/>
            <person name="Utterback T.R."/>
            <person name="Shu C.L."/>
            <person name="Osoegawa K."/>
            <person name="de Jong P.J."/>
            <person name="Hrdy I."/>
            <person name="Horvathova L."/>
            <person name="Zubacova Z."/>
            <person name="Dolezal P."/>
            <person name="Malik S.B."/>
            <person name="Logsdon J.M. Jr."/>
            <person name="Henze K."/>
            <person name="Gupta A."/>
            <person name="Wang C.C."/>
            <person name="Dunne R.L."/>
            <person name="Upcroft J.A."/>
            <person name="Upcroft P."/>
            <person name="White O."/>
            <person name="Salzberg S.L."/>
            <person name="Tang P."/>
            <person name="Chiu C.-H."/>
            <person name="Lee Y.-S."/>
            <person name="Embley T.M."/>
            <person name="Coombs G.H."/>
            <person name="Mottram J.C."/>
            <person name="Tachezy J."/>
            <person name="Fraser-Liggett C.M."/>
            <person name="Johnson P.J."/>
        </authorList>
    </citation>
    <scope>NUCLEOTIDE SEQUENCE [LARGE SCALE GENOMIC DNA]</scope>
    <source>
        <strain evidence="9">G3</strain>
    </source>
</reference>
<dbReference type="Pfam" id="PF22544">
    <property type="entry name" value="HYDIN_VesB_CFA65-like_Ig"/>
    <property type="match status" value="4"/>
</dbReference>
<proteinExistence type="predicted"/>
<feature type="compositionally biased region" description="Basic residues" evidence="6">
    <location>
        <begin position="2212"/>
        <end position="2225"/>
    </location>
</feature>
<dbReference type="Gene3D" id="3.40.50.300">
    <property type="entry name" value="P-loop containing nucleotide triphosphate hydrolases"/>
    <property type="match status" value="1"/>
</dbReference>
<comment type="subcellular location">
    <subcellularLocation>
        <location evidence="1">Cell projection</location>
        <location evidence="1">Cilium</location>
    </subcellularLocation>
    <subcellularLocation>
        <location evidence="2">Cytoplasm</location>
    </subcellularLocation>
</comment>
<dbReference type="OrthoDB" id="442692at2759"/>
<feature type="domain" description="Abnormal spindle-like microcephaly-associated protein ASH" evidence="7">
    <location>
        <begin position="2436"/>
        <end position="2511"/>
    </location>
</feature>
<dbReference type="InterPro" id="IPR013783">
    <property type="entry name" value="Ig-like_fold"/>
</dbReference>
<dbReference type="STRING" id="5722.A2DIA5"/>
<organism evidence="9 10">
    <name type="scientific">Trichomonas vaginalis (strain ATCC PRA-98 / G3)</name>
    <dbReference type="NCBI Taxonomy" id="412133"/>
    <lineage>
        <taxon>Eukaryota</taxon>
        <taxon>Metamonada</taxon>
        <taxon>Parabasalia</taxon>
        <taxon>Trichomonadida</taxon>
        <taxon>Trichomonadidae</taxon>
        <taxon>Trichomonas</taxon>
    </lineage>
</organism>
<feature type="domain" description="HYDIN/VesB/CFA65-like Ig-like" evidence="8">
    <location>
        <begin position="451"/>
        <end position="539"/>
    </location>
</feature>
<feature type="domain" description="HYDIN/VesB/CFA65-like Ig-like" evidence="8">
    <location>
        <begin position="2730"/>
        <end position="2816"/>
    </location>
</feature>
<dbReference type="GO" id="GO:0003341">
    <property type="term" value="P:cilium movement"/>
    <property type="evidence" value="ECO:0000318"/>
    <property type="project" value="GO_Central"/>
</dbReference>
<dbReference type="KEGG" id="tva:5465431"/>
<dbReference type="InterPro" id="IPR033305">
    <property type="entry name" value="Hydin-like"/>
</dbReference>
<dbReference type="SMR" id="A2DIA5"/>
<dbReference type="PANTHER" id="PTHR23053">
    <property type="entry name" value="DLEC1 DELETED IN LUNG AND ESOPHAGEAL CANCER 1"/>
    <property type="match status" value="1"/>
</dbReference>